<evidence type="ECO:0000256" key="9">
    <source>
        <dbReference type="ARBA" id="ARBA00037998"/>
    </source>
</evidence>
<feature type="transmembrane region" description="Helical" evidence="10">
    <location>
        <begin position="71"/>
        <end position="91"/>
    </location>
</feature>
<keyword evidence="4" id="KW-0997">Cell inner membrane</keyword>
<evidence type="ECO:0000256" key="7">
    <source>
        <dbReference type="ARBA" id="ARBA00022989"/>
    </source>
</evidence>
<dbReference type="RefSeq" id="WP_192731658.1">
    <property type="nucleotide sequence ID" value="NZ_BAAAVL010000002.1"/>
</dbReference>
<feature type="transmembrane region" description="Helical" evidence="10">
    <location>
        <begin position="297"/>
        <end position="318"/>
    </location>
</feature>
<evidence type="ECO:0000313" key="12">
    <source>
        <dbReference type="Proteomes" id="UP000620262"/>
    </source>
</evidence>
<dbReference type="InterPro" id="IPR052157">
    <property type="entry name" value="BCAA_transport_permease"/>
</dbReference>
<keyword evidence="6" id="KW-0029">Amino-acid transport</keyword>
<evidence type="ECO:0000256" key="10">
    <source>
        <dbReference type="SAM" id="Phobius"/>
    </source>
</evidence>
<evidence type="ECO:0000256" key="6">
    <source>
        <dbReference type="ARBA" id="ARBA00022970"/>
    </source>
</evidence>
<feature type="transmembrane region" description="Helical" evidence="10">
    <location>
        <begin position="260"/>
        <end position="285"/>
    </location>
</feature>
<dbReference type="CDD" id="cd06582">
    <property type="entry name" value="TM_PBP1_LivH_like"/>
    <property type="match status" value="1"/>
</dbReference>
<comment type="subcellular location">
    <subcellularLocation>
        <location evidence="1">Cell membrane</location>
        <topology evidence="1">Multi-pass membrane protein</topology>
    </subcellularLocation>
</comment>
<keyword evidence="12" id="KW-1185">Reference proteome</keyword>
<accession>A0ABR9IYW9</accession>
<dbReference type="Proteomes" id="UP000620262">
    <property type="component" value="Unassembled WGS sequence"/>
</dbReference>
<sequence>MSATALAYFTEVPKPVKLLVSLFTIFLCLIAFFGTVKVSQATINGFVTGSYLGLGAMGLTLIMGVMKLVNLAYGDFLVAGAYFTLTFTALGTPLPLSVLLATLGTALLSILAEKLVWLPLRSAGASALQCFLSAIGLSFLIRFAIQFFGGSESRSFDIDVLSTMVLGPFRVGTQQALGFVMALTVFSMLAIGLWISGAMKTMRAVSDNRLLAEVCGIGVGHTIDLTSLLSGLLAGAAGIVYATAVGSFNPNFGLTLLLSLFAAATLGGIGNIYGAMLGGLVIGLSQEWSALLLGAKWKPLVALVFLVLMLLAVPRGIFARAQRRP</sequence>
<dbReference type="InterPro" id="IPR001851">
    <property type="entry name" value="ABC_transp_permease"/>
</dbReference>
<keyword evidence="8 10" id="KW-0472">Membrane</keyword>
<feature type="transmembrane region" description="Helical" evidence="10">
    <location>
        <begin position="176"/>
        <end position="195"/>
    </location>
</feature>
<keyword evidence="2" id="KW-0813">Transport</keyword>
<feature type="transmembrane region" description="Helical" evidence="10">
    <location>
        <begin position="43"/>
        <end position="65"/>
    </location>
</feature>
<evidence type="ECO:0000256" key="1">
    <source>
        <dbReference type="ARBA" id="ARBA00004651"/>
    </source>
</evidence>
<organism evidence="11 12">
    <name type="scientific">Rhizobium viscosum</name>
    <name type="common">Arthrobacter viscosus</name>
    <dbReference type="NCBI Taxonomy" id="1673"/>
    <lineage>
        <taxon>Bacteria</taxon>
        <taxon>Pseudomonadati</taxon>
        <taxon>Pseudomonadota</taxon>
        <taxon>Alphaproteobacteria</taxon>
        <taxon>Hyphomicrobiales</taxon>
        <taxon>Rhizobiaceae</taxon>
        <taxon>Rhizobium/Agrobacterium group</taxon>
        <taxon>Rhizobium</taxon>
    </lineage>
</organism>
<feature type="transmembrane region" description="Helical" evidence="10">
    <location>
        <begin position="18"/>
        <end position="36"/>
    </location>
</feature>
<feature type="transmembrane region" description="Helical" evidence="10">
    <location>
        <begin position="228"/>
        <end position="248"/>
    </location>
</feature>
<dbReference type="EMBL" id="JADBEC010000002">
    <property type="protein sequence ID" value="MBE1507982.1"/>
    <property type="molecule type" value="Genomic_DNA"/>
</dbReference>
<keyword evidence="7 10" id="KW-1133">Transmembrane helix</keyword>
<evidence type="ECO:0000256" key="3">
    <source>
        <dbReference type="ARBA" id="ARBA00022475"/>
    </source>
</evidence>
<keyword evidence="5 10" id="KW-0812">Transmembrane</keyword>
<feature type="transmembrane region" description="Helical" evidence="10">
    <location>
        <begin position="126"/>
        <end position="145"/>
    </location>
</feature>
<name>A0ABR9IYW9_RHIVS</name>
<dbReference type="Pfam" id="PF02653">
    <property type="entry name" value="BPD_transp_2"/>
    <property type="match status" value="1"/>
</dbReference>
<keyword evidence="3" id="KW-1003">Cell membrane</keyword>
<comment type="caution">
    <text evidence="11">The sequence shown here is derived from an EMBL/GenBank/DDBJ whole genome shotgun (WGS) entry which is preliminary data.</text>
</comment>
<reference evidence="11 12" key="1">
    <citation type="submission" date="2020-10" db="EMBL/GenBank/DDBJ databases">
        <title>Sequencing the genomes of 1000 actinobacteria strains.</title>
        <authorList>
            <person name="Klenk H.-P."/>
        </authorList>
    </citation>
    <scope>NUCLEOTIDE SEQUENCE [LARGE SCALE GENOMIC DNA]</scope>
    <source>
        <strain evidence="11 12">DSM 7307</strain>
    </source>
</reference>
<dbReference type="PANTHER" id="PTHR11795">
    <property type="entry name" value="BRANCHED-CHAIN AMINO ACID TRANSPORT SYSTEM PERMEASE PROTEIN LIVH"/>
    <property type="match status" value="1"/>
</dbReference>
<dbReference type="PANTHER" id="PTHR11795:SF371">
    <property type="entry name" value="HIGH-AFFINITY BRANCHED-CHAIN AMINO ACID TRANSPORT SYSTEM PERMEASE PROTEIN LIVH"/>
    <property type="match status" value="1"/>
</dbReference>
<evidence type="ECO:0000256" key="4">
    <source>
        <dbReference type="ARBA" id="ARBA00022519"/>
    </source>
</evidence>
<evidence type="ECO:0000313" key="11">
    <source>
        <dbReference type="EMBL" id="MBE1507982.1"/>
    </source>
</evidence>
<proteinExistence type="inferred from homology"/>
<evidence type="ECO:0000256" key="5">
    <source>
        <dbReference type="ARBA" id="ARBA00022692"/>
    </source>
</evidence>
<gene>
    <name evidence="11" type="ORF">H4W29_005227</name>
</gene>
<comment type="similarity">
    <text evidence="9">Belongs to the binding-protein-dependent transport system permease family. LivHM subfamily.</text>
</comment>
<evidence type="ECO:0000256" key="2">
    <source>
        <dbReference type="ARBA" id="ARBA00022448"/>
    </source>
</evidence>
<evidence type="ECO:0000256" key="8">
    <source>
        <dbReference type="ARBA" id="ARBA00023136"/>
    </source>
</evidence>
<protein>
    <submittedName>
        <fullName evidence="11">Neutral amino acid transport system permease protein</fullName>
    </submittedName>
</protein>